<gene>
    <name evidence="1" type="ORF">N4T56_11035</name>
</gene>
<sequence>MKRCNHSQHQELDGSIMTRWFTYVLSLASTTAAEAQNSVAPGRWLFRFDNHNVIQSRQAAAVCQYFIEDDEDEMIDDVLLSCFNCMQRRWLIDGFECVGLPLNQPLVE</sequence>
<reference evidence="1" key="1">
    <citation type="submission" date="2022-09" db="EMBL/GenBank/DDBJ databases">
        <title>Shewanella sp. KJ10-1 sp.nov, isolated from marine algae.</title>
        <authorList>
            <person name="Butt M."/>
            <person name="Lee J.K."/>
            <person name="Kim J.M."/>
            <person name="Choi D.G."/>
        </authorList>
    </citation>
    <scope>NUCLEOTIDE SEQUENCE</scope>
    <source>
        <strain evidence="1">KJ10-1</strain>
    </source>
</reference>
<name>A0ABT2P6P1_9GAMM</name>
<comment type="caution">
    <text evidence="1">The sequence shown here is derived from an EMBL/GenBank/DDBJ whole genome shotgun (WGS) entry which is preliminary data.</text>
</comment>
<dbReference type="EMBL" id="JAODOQ010000001">
    <property type="protein sequence ID" value="MCT8986906.1"/>
    <property type="molecule type" value="Genomic_DNA"/>
</dbReference>
<accession>A0ABT2P6P1</accession>
<proteinExistence type="predicted"/>
<evidence type="ECO:0000313" key="2">
    <source>
        <dbReference type="Proteomes" id="UP001431192"/>
    </source>
</evidence>
<evidence type="ECO:0000313" key="1">
    <source>
        <dbReference type="EMBL" id="MCT8986906.1"/>
    </source>
</evidence>
<dbReference type="Proteomes" id="UP001431192">
    <property type="component" value="Unassembled WGS sequence"/>
</dbReference>
<organism evidence="1 2">
    <name type="scientific">Shewanella phaeophyticola</name>
    <dbReference type="NCBI Taxonomy" id="2978345"/>
    <lineage>
        <taxon>Bacteria</taxon>
        <taxon>Pseudomonadati</taxon>
        <taxon>Pseudomonadota</taxon>
        <taxon>Gammaproteobacteria</taxon>
        <taxon>Alteromonadales</taxon>
        <taxon>Shewanellaceae</taxon>
        <taxon>Shewanella</taxon>
    </lineage>
</organism>
<protein>
    <submittedName>
        <fullName evidence="1">Uncharacterized protein</fullName>
    </submittedName>
</protein>
<keyword evidence="2" id="KW-1185">Reference proteome</keyword>
<dbReference type="RefSeq" id="WP_261733259.1">
    <property type="nucleotide sequence ID" value="NZ_JAODOQ010000001.1"/>
</dbReference>